<dbReference type="GO" id="GO:0003677">
    <property type="term" value="F:DNA binding"/>
    <property type="evidence" value="ECO:0007669"/>
    <property type="project" value="UniProtKB-UniRule"/>
</dbReference>
<gene>
    <name evidence="9" type="ORF">IAG44_39165</name>
</gene>
<evidence type="ECO:0000256" key="6">
    <source>
        <dbReference type="PROSITE-ProRule" id="PRU01091"/>
    </source>
</evidence>
<dbReference type="AlphaFoldDB" id="A0A7H0IPZ8"/>
<keyword evidence="2" id="KW-0902">Two-component regulatory system</keyword>
<dbReference type="EMBL" id="CP060828">
    <property type="protein sequence ID" value="QNP74864.1"/>
    <property type="molecule type" value="Genomic_DNA"/>
</dbReference>
<proteinExistence type="inferred from homology"/>
<dbReference type="InterPro" id="IPR011990">
    <property type="entry name" value="TPR-like_helical_dom_sf"/>
</dbReference>
<evidence type="ECO:0000256" key="1">
    <source>
        <dbReference type="ARBA" id="ARBA00005820"/>
    </source>
</evidence>
<dbReference type="InterPro" id="IPR016032">
    <property type="entry name" value="Sig_transdc_resp-reg_C-effctor"/>
</dbReference>
<keyword evidence="5" id="KW-0804">Transcription</keyword>
<feature type="region of interest" description="Disordered" evidence="7">
    <location>
        <begin position="267"/>
        <end position="292"/>
    </location>
</feature>
<dbReference type="PANTHER" id="PTHR35807:SF1">
    <property type="entry name" value="TRANSCRIPTIONAL REGULATOR REDD"/>
    <property type="match status" value="1"/>
</dbReference>
<dbReference type="CDD" id="cd15831">
    <property type="entry name" value="BTAD"/>
    <property type="match status" value="1"/>
</dbReference>
<organism evidence="9 10">
    <name type="scientific">Streptomyces roseirectus</name>
    <dbReference type="NCBI Taxonomy" id="2768066"/>
    <lineage>
        <taxon>Bacteria</taxon>
        <taxon>Bacillati</taxon>
        <taxon>Actinomycetota</taxon>
        <taxon>Actinomycetes</taxon>
        <taxon>Kitasatosporales</taxon>
        <taxon>Streptomycetaceae</taxon>
        <taxon>Streptomyces</taxon>
    </lineage>
</organism>
<dbReference type="Gene3D" id="1.10.10.10">
    <property type="entry name" value="Winged helix-like DNA-binding domain superfamily/Winged helix DNA-binding domain"/>
    <property type="match status" value="1"/>
</dbReference>
<name>A0A7H0IPZ8_9ACTN</name>
<dbReference type="SUPFAM" id="SSF46894">
    <property type="entry name" value="C-terminal effector domain of the bipartite response regulators"/>
    <property type="match status" value="1"/>
</dbReference>
<evidence type="ECO:0000256" key="5">
    <source>
        <dbReference type="ARBA" id="ARBA00023163"/>
    </source>
</evidence>
<dbReference type="GO" id="GO:0006355">
    <property type="term" value="P:regulation of DNA-templated transcription"/>
    <property type="evidence" value="ECO:0007669"/>
    <property type="project" value="InterPro"/>
</dbReference>
<dbReference type="SUPFAM" id="SSF48452">
    <property type="entry name" value="TPR-like"/>
    <property type="match status" value="1"/>
</dbReference>
<evidence type="ECO:0000256" key="2">
    <source>
        <dbReference type="ARBA" id="ARBA00023012"/>
    </source>
</evidence>
<accession>A0A7H0IPZ8</accession>
<dbReference type="PROSITE" id="PS51755">
    <property type="entry name" value="OMPR_PHOB"/>
    <property type="match status" value="1"/>
</dbReference>
<protein>
    <submittedName>
        <fullName evidence="9">Winged helix-turn-helix domain-containing protein</fullName>
    </submittedName>
</protein>
<dbReference type="InterPro" id="IPR027417">
    <property type="entry name" value="P-loop_NTPase"/>
</dbReference>
<keyword evidence="3" id="KW-0805">Transcription regulation</keyword>
<dbReference type="SMART" id="SM01043">
    <property type="entry name" value="BTAD"/>
    <property type="match status" value="1"/>
</dbReference>
<dbReference type="GO" id="GO:0000160">
    <property type="term" value="P:phosphorelay signal transduction system"/>
    <property type="evidence" value="ECO:0007669"/>
    <property type="project" value="UniProtKB-KW"/>
</dbReference>
<dbReference type="InterPro" id="IPR001867">
    <property type="entry name" value="OmpR/PhoB-type_DNA-bd"/>
</dbReference>
<evidence type="ECO:0000256" key="7">
    <source>
        <dbReference type="SAM" id="MobiDB-lite"/>
    </source>
</evidence>
<dbReference type="KEGG" id="sroi:IAG44_39165"/>
<dbReference type="Gene3D" id="1.25.40.10">
    <property type="entry name" value="Tetratricopeptide repeat domain"/>
    <property type="match status" value="1"/>
</dbReference>
<dbReference type="Gene3D" id="3.40.50.300">
    <property type="entry name" value="P-loop containing nucleotide triphosphate hydrolases"/>
    <property type="match status" value="1"/>
</dbReference>
<dbReference type="PRINTS" id="PR00364">
    <property type="entry name" value="DISEASERSIST"/>
</dbReference>
<feature type="DNA-binding region" description="OmpR/PhoB-type" evidence="6">
    <location>
        <begin position="5"/>
        <end position="105"/>
    </location>
</feature>
<dbReference type="Pfam" id="PF00486">
    <property type="entry name" value="Trans_reg_C"/>
    <property type="match status" value="1"/>
</dbReference>
<feature type="region of interest" description="Disordered" evidence="7">
    <location>
        <begin position="332"/>
        <end position="412"/>
    </location>
</feature>
<dbReference type="InterPro" id="IPR051677">
    <property type="entry name" value="AfsR-DnrI-RedD_regulator"/>
</dbReference>
<feature type="region of interest" description="Disordered" evidence="7">
    <location>
        <begin position="833"/>
        <end position="853"/>
    </location>
</feature>
<dbReference type="RefSeq" id="WP_187751787.1">
    <property type="nucleotide sequence ID" value="NZ_CP060828.1"/>
</dbReference>
<comment type="similarity">
    <text evidence="1">Belongs to the AfsR/DnrI/RedD regulatory family.</text>
</comment>
<evidence type="ECO:0000313" key="10">
    <source>
        <dbReference type="Proteomes" id="UP000516052"/>
    </source>
</evidence>
<dbReference type="SUPFAM" id="SSF52540">
    <property type="entry name" value="P-loop containing nucleoside triphosphate hydrolases"/>
    <property type="match status" value="1"/>
</dbReference>
<evidence type="ECO:0000259" key="8">
    <source>
        <dbReference type="PROSITE" id="PS51755"/>
    </source>
</evidence>
<dbReference type="Pfam" id="PF03704">
    <property type="entry name" value="BTAD"/>
    <property type="match status" value="1"/>
</dbReference>
<dbReference type="GO" id="GO:0043531">
    <property type="term" value="F:ADP binding"/>
    <property type="evidence" value="ECO:0007669"/>
    <property type="project" value="InterPro"/>
</dbReference>
<keyword evidence="10" id="KW-1185">Reference proteome</keyword>
<evidence type="ECO:0000256" key="3">
    <source>
        <dbReference type="ARBA" id="ARBA00023015"/>
    </source>
</evidence>
<keyword evidence="4 6" id="KW-0238">DNA-binding</keyword>
<reference evidence="9 10" key="1">
    <citation type="submission" date="2020-08" db="EMBL/GenBank/DDBJ databases">
        <title>A novel species.</title>
        <authorList>
            <person name="Gao J."/>
        </authorList>
    </citation>
    <scope>NUCLEOTIDE SEQUENCE [LARGE SCALE GENOMIC DNA]</scope>
    <source>
        <strain evidence="9 10">CRXT-G-22</strain>
    </source>
</reference>
<dbReference type="SMART" id="SM00862">
    <property type="entry name" value="Trans_reg_C"/>
    <property type="match status" value="1"/>
</dbReference>
<evidence type="ECO:0000256" key="4">
    <source>
        <dbReference type="ARBA" id="ARBA00023125"/>
    </source>
</evidence>
<sequence>MRIPDIEVSAPDFSFTLLGPLEVVGADGETCLLPGRQRAALSVLLIRAGRVASIGQLVDAIWEEVPPQTARAQVQFCVHALRRVLDDLAVPARIVTQPPGYRLEVPDDRLDSRVFERHVDTARALAAAGRAEDAATAFRRGLDLWRGPALDGAGRAVRDQVVWLDELRAQAREQCVELELGLGRHRELVGPLRTFLAADPLAEGLRGQLMLALYRSGMKGEALNVYRAGRTLSAEQLGLDPGERLRGLQAAILADDPGLLWTPGERAAGAGERGMGPGERAAGPGDRAMGPEGRLMEPGERVAGPGGRVAGPEGWLMGPGERAAGLEGRLMGPGERAAGLDGRLMEPGESGEPAGRFAGRPGPSRATAAPAYTDDSTYTDDPTLPWRPRRPAPLTPGRSAHHRPPRQLPAAIPDFTGHTALVAELVRELGSAREPAAGPRIVNITGGAGVGKSALAVHVAHRVAAAFPDGQLYVDLTDVRPPGAALAQTLVGFGYDAGSLAGDAANAALYRSLLAGRRFLVLLEGARDEQDVALLLPGSADGVVLVTSRRRLTGLPGARFAHVDPLTGTEAAELLERLTGGGGREPDAVAALVDLTGGLPLALRIVGARLRARPHWTLRTMVRHLEEEAHRLDLLTHGELSVRDSLLSVYTDLGPDEARLLRRLGALSGRRLPRWTAAAVLGEGRRCADELLERLADAGLLDTSTASPADAGHFHRTELVRLFSAERLRADEPGAEPGVLRQILEGWLCLAEHARRAVRAPHAPAPSPATASWRVHADAVADALTDPTAWLLREREGMSAALARGRELGLEELCGALTRTVSSLWTDLREGAESERARRSGPRAVSPAVGWTA</sequence>
<feature type="domain" description="OmpR/PhoB-type" evidence="8">
    <location>
        <begin position="5"/>
        <end position="105"/>
    </location>
</feature>
<evidence type="ECO:0000313" key="9">
    <source>
        <dbReference type="EMBL" id="QNP74864.1"/>
    </source>
</evidence>
<dbReference type="Proteomes" id="UP000516052">
    <property type="component" value="Chromosome"/>
</dbReference>
<dbReference type="PANTHER" id="PTHR35807">
    <property type="entry name" value="TRANSCRIPTIONAL REGULATOR REDD-RELATED"/>
    <property type="match status" value="1"/>
</dbReference>
<dbReference type="InterPro" id="IPR005158">
    <property type="entry name" value="BTAD"/>
</dbReference>
<feature type="compositionally biased region" description="Low complexity" evidence="7">
    <location>
        <begin position="366"/>
        <end position="383"/>
    </location>
</feature>
<dbReference type="InterPro" id="IPR036388">
    <property type="entry name" value="WH-like_DNA-bd_sf"/>
</dbReference>